<dbReference type="PATRIC" id="fig|476652.3.peg.475"/>
<comment type="function">
    <text evidence="6">SbcCD cleaves DNA hairpin structures. These structures can inhibit DNA replication and are intermediates in certain DNA recombination reactions. The complex acts as a 3'-&gt;5' double strand exonuclease that can open hairpins. It also has a 5' single-strand endonuclease activity.</text>
</comment>
<dbReference type="InterPro" id="IPR004843">
    <property type="entry name" value="Calcineurin-like_PHP"/>
</dbReference>
<dbReference type="GO" id="GO:0006310">
    <property type="term" value="P:DNA recombination"/>
    <property type="evidence" value="ECO:0007669"/>
    <property type="project" value="UniProtKB-KW"/>
</dbReference>
<keyword evidence="5 6" id="KW-0269">Exonuclease</keyword>
<dbReference type="InterPro" id="IPR029052">
    <property type="entry name" value="Metallo-depent_PP-like"/>
</dbReference>
<dbReference type="Pfam" id="PF00149">
    <property type="entry name" value="Metallophos"/>
    <property type="match status" value="1"/>
</dbReference>
<dbReference type="SUPFAM" id="SSF56300">
    <property type="entry name" value="Metallo-dependent phosphatases"/>
    <property type="match status" value="1"/>
</dbReference>
<dbReference type="NCBIfam" id="TIGR00619">
    <property type="entry name" value="sbcd"/>
    <property type="match status" value="1"/>
</dbReference>
<dbReference type="GO" id="GO:0004519">
    <property type="term" value="F:endonuclease activity"/>
    <property type="evidence" value="ECO:0007669"/>
    <property type="project" value="UniProtKB-KW"/>
</dbReference>
<evidence type="ECO:0000256" key="3">
    <source>
        <dbReference type="ARBA" id="ARBA00022722"/>
    </source>
</evidence>
<dbReference type="GO" id="GO:0006260">
    <property type="term" value="P:DNA replication"/>
    <property type="evidence" value="ECO:0007669"/>
    <property type="project" value="UniProtKB-KW"/>
</dbReference>
<keyword evidence="3 6" id="KW-0540">Nuclease</keyword>
<dbReference type="InterPro" id="IPR041796">
    <property type="entry name" value="Mre11_N"/>
</dbReference>
<dbReference type="RefSeq" id="WP_083995837.1">
    <property type="nucleotide sequence ID" value="NZ_LDZY01000002.1"/>
</dbReference>
<evidence type="ECO:0000256" key="2">
    <source>
        <dbReference type="ARBA" id="ARBA00013365"/>
    </source>
</evidence>
<proteinExistence type="inferred from homology"/>
<keyword evidence="4 6" id="KW-0378">Hydrolase</keyword>
<dbReference type="InterPro" id="IPR050535">
    <property type="entry name" value="DNA_Repair-Maintenance_Comp"/>
</dbReference>
<sequence length="448" mass="49980">MRILHTSDWHLGRMLEGRSRIEEQIKFIDELCQIVEDERVDLVLIAGDIFDTVNPPAIAEELFYDALNRLTSGGRRGVVAIAGNHDNPERLCASSPLAARQGITLYGFPKDVLQPSFSGYSNDRKVVRKAAGQGWVELHLPGCSDPVILALLPYPSESRLNEVLNSSLDEETLRQDYSKRVQELLALFSKPFRSDTVNLAMSHLFVRGGMQSESERPIQLGSAPTVEAEAMPGCAQYVALGHLHRAQVVKGAPVPTRYSGSPLAYSFSETGYAKSVILIEGFPGQPVATREIFLSSGYPLVKWKVKEGLAQVQRWIDDGKDEQAWIDLEVHVTNVLNPQDIHSLRRQRERLINIRPIFPEMEQITLEARSKLPLDELFRRFYQDKTGGAEPDQELVSLFLTLIDADKNEDKGGCSQGQNIEEPVEYEIPLRGGSTLKAMTDREGAETA</sequence>
<comment type="similarity">
    <text evidence="1 6">Belongs to the SbcD family.</text>
</comment>
<gene>
    <name evidence="6 8" type="primary">sbcD</name>
    <name evidence="8" type="ORF">DEAC_c04700</name>
</gene>
<keyword evidence="6" id="KW-0233">DNA recombination</keyword>
<keyword evidence="6" id="KW-0255">Endonuclease</keyword>
<dbReference type="STRING" id="476652.DEAC_c04700"/>
<comment type="subunit">
    <text evidence="6">Heterodimer of SbcC and SbcD.</text>
</comment>
<keyword evidence="9" id="KW-1185">Reference proteome</keyword>
<evidence type="ECO:0000256" key="4">
    <source>
        <dbReference type="ARBA" id="ARBA00022801"/>
    </source>
</evidence>
<evidence type="ECO:0000256" key="1">
    <source>
        <dbReference type="ARBA" id="ARBA00010555"/>
    </source>
</evidence>
<name>A0A0J1FW86_9FIRM</name>
<comment type="caution">
    <text evidence="8">The sequence shown here is derived from an EMBL/GenBank/DDBJ whole genome shotgun (WGS) entry which is preliminary data.</text>
</comment>
<protein>
    <recommendedName>
        <fullName evidence="2 6">Nuclease SbcCD subunit D</fullName>
    </recommendedName>
</protein>
<dbReference type="EMBL" id="LDZY01000002">
    <property type="protein sequence ID" value="KLU67258.1"/>
    <property type="molecule type" value="Genomic_DNA"/>
</dbReference>
<evidence type="ECO:0000256" key="6">
    <source>
        <dbReference type="RuleBase" id="RU363069"/>
    </source>
</evidence>
<organism evidence="8 9">
    <name type="scientific">Desulfosporosinus acididurans</name>
    <dbReference type="NCBI Taxonomy" id="476652"/>
    <lineage>
        <taxon>Bacteria</taxon>
        <taxon>Bacillati</taxon>
        <taxon>Bacillota</taxon>
        <taxon>Clostridia</taxon>
        <taxon>Eubacteriales</taxon>
        <taxon>Desulfitobacteriaceae</taxon>
        <taxon>Desulfosporosinus</taxon>
    </lineage>
</organism>
<dbReference type="GO" id="GO:0008408">
    <property type="term" value="F:3'-5' exonuclease activity"/>
    <property type="evidence" value="ECO:0007669"/>
    <property type="project" value="InterPro"/>
</dbReference>
<dbReference type="PANTHER" id="PTHR30337">
    <property type="entry name" value="COMPONENT OF ATP-DEPENDENT DSDNA EXONUCLEASE"/>
    <property type="match status" value="1"/>
</dbReference>
<keyword evidence="6" id="KW-0235">DNA replication</keyword>
<dbReference type="PANTHER" id="PTHR30337:SF0">
    <property type="entry name" value="NUCLEASE SBCCD SUBUNIT D"/>
    <property type="match status" value="1"/>
</dbReference>
<evidence type="ECO:0000256" key="5">
    <source>
        <dbReference type="ARBA" id="ARBA00022839"/>
    </source>
</evidence>
<dbReference type="AlphaFoldDB" id="A0A0J1FW86"/>
<dbReference type="Gene3D" id="3.60.21.10">
    <property type="match status" value="1"/>
</dbReference>
<evidence type="ECO:0000313" key="9">
    <source>
        <dbReference type="Proteomes" id="UP000036356"/>
    </source>
</evidence>
<evidence type="ECO:0000313" key="8">
    <source>
        <dbReference type="EMBL" id="KLU67258.1"/>
    </source>
</evidence>
<dbReference type="InterPro" id="IPR004593">
    <property type="entry name" value="SbcD"/>
</dbReference>
<dbReference type="CDD" id="cd00840">
    <property type="entry name" value="MPP_Mre11_N"/>
    <property type="match status" value="1"/>
</dbReference>
<dbReference type="Proteomes" id="UP000036356">
    <property type="component" value="Unassembled WGS sequence"/>
</dbReference>
<accession>A0A0J1FW86</accession>
<evidence type="ECO:0000259" key="7">
    <source>
        <dbReference type="Pfam" id="PF00149"/>
    </source>
</evidence>
<reference evidence="8 9" key="1">
    <citation type="submission" date="2015-06" db="EMBL/GenBank/DDBJ databases">
        <title>Draft genome of the moderately acidophilic sulfate reducer Candidatus Desulfosporosinus acididurans strain M1.</title>
        <authorList>
            <person name="Poehlein A."/>
            <person name="Petzsch P."/>
            <person name="Johnson B.D."/>
            <person name="Schloemann M."/>
            <person name="Daniel R."/>
            <person name="Muehling M."/>
        </authorList>
    </citation>
    <scope>NUCLEOTIDE SEQUENCE [LARGE SCALE GENOMIC DNA]</scope>
    <source>
        <strain evidence="8 9">M1</strain>
    </source>
</reference>
<feature type="domain" description="Calcineurin-like phosphoesterase" evidence="7">
    <location>
        <begin position="1"/>
        <end position="244"/>
    </location>
</feature>